<feature type="transmembrane region" description="Helical" evidence="2">
    <location>
        <begin position="179"/>
        <end position="209"/>
    </location>
</feature>
<feature type="transmembrane region" description="Helical" evidence="2">
    <location>
        <begin position="339"/>
        <end position="363"/>
    </location>
</feature>
<organism evidence="3 4">
    <name type="scientific">Durusdinium trenchii</name>
    <dbReference type="NCBI Taxonomy" id="1381693"/>
    <lineage>
        <taxon>Eukaryota</taxon>
        <taxon>Sar</taxon>
        <taxon>Alveolata</taxon>
        <taxon>Dinophyceae</taxon>
        <taxon>Suessiales</taxon>
        <taxon>Symbiodiniaceae</taxon>
        <taxon>Durusdinium</taxon>
    </lineage>
</organism>
<gene>
    <name evidence="3" type="ORF">SCF082_LOCUS16717</name>
</gene>
<evidence type="ECO:0000256" key="2">
    <source>
        <dbReference type="SAM" id="Phobius"/>
    </source>
</evidence>
<evidence type="ECO:0000256" key="1">
    <source>
        <dbReference type="SAM" id="MobiDB-lite"/>
    </source>
</evidence>
<feature type="transmembrane region" description="Helical" evidence="2">
    <location>
        <begin position="230"/>
        <end position="255"/>
    </location>
</feature>
<feature type="region of interest" description="Disordered" evidence="1">
    <location>
        <begin position="1"/>
        <end position="30"/>
    </location>
</feature>
<keyword evidence="2" id="KW-0812">Transmembrane</keyword>
<protein>
    <recommendedName>
        <fullName evidence="5">Protein S-acyltransferase</fullName>
    </recommendedName>
</protein>
<keyword evidence="2" id="KW-0472">Membrane</keyword>
<keyword evidence="4" id="KW-1185">Reference proteome</keyword>
<evidence type="ECO:0000313" key="3">
    <source>
        <dbReference type="EMBL" id="CAK9024624.1"/>
    </source>
</evidence>
<evidence type="ECO:0000313" key="4">
    <source>
        <dbReference type="Proteomes" id="UP001642464"/>
    </source>
</evidence>
<evidence type="ECO:0008006" key="5">
    <source>
        <dbReference type="Google" id="ProtNLM"/>
    </source>
</evidence>
<accession>A0ABP0KF48</accession>
<proteinExistence type="predicted"/>
<dbReference type="EMBL" id="CAXAMM010010946">
    <property type="protein sequence ID" value="CAK9024624.1"/>
    <property type="molecule type" value="Genomic_DNA"/>
</dbReference>
<reference evidence="3 4" key="1">
    <citation type="submission" date="2024-02" db="EMBL/GenBank/DDBJ databases">
        <authorList>
            <person name="Chen Y."/>
            <person name="Shah S."/>
            <person name="Dougan E. K."/>
            <person name="Thang M."/>
            <person name="Chan C."/>
        </authorList>
    </citation>
    <scope>NUCLEOTIDE SEQUENCE [LARGE SCALE GENOMIC DNA]</scope>
</reference>
<keyword evidence="2" id="KW-1133">Transmembrane helix</keyword>
<feature type="transmembrane region" description="Helical" evidence="2">
    <location>
        <begin position="136"/>
        <end position="159"/>
    </location>
</feature>
<name>A0ABP0KF48_9DINO</name>
<comment type="caution">
    <text evidence="3">The sequence shown here is derived from an EMBL/GenBank/DDBJ whole genome shotgun (WGS) entry which is preliminary data.</text>
</comment>
<dbReference type="Proteomes" id="UP001642464">
    <property type="component" value="Unassembled WGS sequence"/>
</dbReference>
<sequence length="424" mass="46741">MDSLADAAEADVPPPLPDVGDGADLVPRPPPLRDGVPLTLSYSDFRWPGCVITESTAIDGQAGLLMWWRHVEPGEDYQDLPQASGNPWHWGGCWNMSEIVGVRYTTMFGDPGREFLQSGSRQPVQISFWDLTADRICLLLLNPLSITFALSVVLAWQLSEIFPSENDLYDMGRPAHEPALRGSIAVAAICAMLAIGSLWWLGVFSYCVGAKYKATHLSPKATSRWWWQKAFSELTLEVFFGLCVVTIAICIVTELSQEGESCHDRLSDAGRRLATTCIKQVGINQTCGVNGCYCGTFSDLLCDDPPLPEKICVKVSRPLCATGGTNVQTSGMHGHLFNILLASIVLCAFNFLNWMANAWAMLLHWMGYHMRNSQVINLPKPDVEYHRFTVMFESPSEESLIFNVDSSEDPEAVACILAGIDDEA</sequence>